<dbReference type="Proteomes" id="UP000186132">
    <property type="component" value="Unassembled WGS sequence"/>
</dbReference>
<accession>A0A1M5KMB8</accession>
<organism evidence="4 5">
    <name type="scientific">Jatrophihabitans endophyticus</name>
    <dbReference type="NCBI Taxonomy" id="1206085"/>
    <lineage>
        <taxon>Bacteria</taxon>
        <taxon>Bacillati</taxon>
        <taxon>Actinomycetota</taxon>
        <taxon>Actinomycetes</taxon>
        <taxon>Jatrophihabitantales</taxon>
        <taxon>Jatrophihabitantaceae</taxon>
        <taxon>Jatrophihabitans</taxon>
    </lineage>
</organism>
<dbReference type="SUPFAM" id="SSF55785">
    <property type="entry name" value="PYP-like sensor domain (PAS domain)"/>
    <property type="match status" value="1"/>
</dbReference>
<dbReference type="EMBL" id="FQVU01000003">
    <property type="protein sequence ID" value="SHG53856.1"/>
    <property type="molecule type" value="Genomic_DNA"/>
</dbReference>
<dbReference type="InterPro" id="IPR036457">
    <property type="entry name" value="PPM-type-like_dom_sf"/>
</dbReference>
<dbReference type="AlphaFoldDB" id="A0A1M5KMB8"/>
<dbReference type="Gene3D" id="3.60.40.10">
    <property type="entry name" value="PPM-type phosphatase domain"/>
    <property type="match status" value="1"/>
</dbReference>
<dbReference type="SUPFAM" id="SSF81606">
    <property type="entry name" value="PP2C-like"/>
    <property type="match status" value="1"/>
</dbReference>
<evidence type="ECO:0000259" key="2">
    <source>
        <dbReference type="SMART" id="SM00091"/>
    </source>
</evidence>
<evidence type="ECO:0000259" key="3">
    <source>
        <dbReference type="SMART" id="SM00331"/>
    </source>
</evidence>
<dbReference type="InterPro" id="IPR001932">
    <property type="entry name" value="PPM-type_phosphatase-like_dom"/>
</dbReference>
<feature type="domain" description="PPM-type phosphatase" evidence="3">
    <location>
        <begin position="206"/>
        <end position="423"/>
    </location>
</feature>
<dbReference type="PANTHER" id="PTHR43156:SF2">
    <property type="entry name" value="STAGE II SPORULATION PROTEIN E"/>
    <property type="match status" value="1"/>
</dbReference>
<proteinExistence type="predicted"/>
<sequence length="442" mass="48209">MVTALTHAQYAALFRATPVALMVFDRDLLMTHANPAYLAATAKDLDEIRGRYVFDVFPNSPVTREGYDQAASLEGVMRAAVTTGLPQLLAEYRYDIPLAAGEFEVRYWNVNEIPVLDDAGEVDLVLHFTEDVTHLVREREARDSARRLNVDLQRRVAAAQLDLRQRAAELEVLNLRLQQASAHDRSTAEALQLAMLTTLPAVEPLRLTARYRAAAVGDRVGGDWYDALALRDGKTAVAIGDVSGHDIFAAAVMGQLRSMLRAFAWASEEPPSLILRQLDRAMRDLQVQTYASAVLATFERTDDAGARRVMRWTNAGHPAPILLRPDGTSVVLDDGGPAVMLGVLPETRRPDHEVVVEPGSAVLFYTDGLVELRGTDLLDRTVALRASLERHHTLTGAARVDAVMGDMLGAELDDDVAVLLVELAVTGDFSGRLATSGPTGDL</sequence>
<protein>
    <submittedName>
        <fullName evidence="4">Serine phosphatase RsbU, regulator of sigma subunit</fullName>
    </submittedName>
</protein>
<dbReference type="InterPro" id="IPR013656">
    <property type="entry name" value="PAS_4"/>
</dbReference>
<dbReference type="PANTHER" id="PTHR43156">
    <property type="entry name" value="STAGE II SPORULATION PROTEIN E-RELATED"/>
    <property type="match status" value="1"/>
</dbReference>
<dbReference type="InterPro" id="IPR035965">
    <property type="entry name" value="PAS-like_dom_sf"/>
</dbReference>
<evidence type="ECO:0000256" key="1">
    <source>
        <dbReference type="ARBA" id="ARBA00022801"/>
    </source>
</evidence>
<evidence type="ECO:0000313" key="4">
    <source>
        <dbReference type="EMBL" id="SHG53856.1"/>
    </source>
</evidence>
<dbReference type="Pfam" id="PF08448">
    <property type="entry name" value="PAS_4"/>
    <property type="match status" value="1"/>
</dbReference>
<reference evidence="4 5" key="1">
    <citation type="submission" date="2016-11" db="EMBL/GenBank/DDBJ databases">
        <authorList>
            <person name="Jaros S."/>
            <person name="Januszkiewicz K."/>
            <person name="Wedrychowicz H."/>
        </authorList>
    </citation>
    <scope>NUCLEOTIDE SEQUENCE [LARGE SCALE GENOMIC DNA]</scope>
    <source>
        <strain evidence="4 5">DSM 45627</strain>
    </source>
</reference>
<gene>
    <name evidence="4" type="ORF">SAMN05443575_2201</name>
</gene>
<dbReference type="STRING" id="1206085.SAMN05443575_2201"/>
<keyword evidence="1" id="KW-0378">Hydrolase</keyword>
<dbReference type="Gene3D" id="3.30.450.20">
    <property type="entry name" value="PAS domain"/>
    <property type="match status" value="1"/>
</dbReference>
<evidence type="ECO:0000313" key="5">
    <source>
        <dbReference type="Proteomes" id="UP000186132"/>
    </source>
</evidence>
<dbReference type="InterPro" id="IPR000014">
    <property type="entry name" value="PAS"/>
</dbReference>
<dbReference type="SMART" id="SM00331">
    <property type="entry name" value="PP2C_SIG"/>
    <property type="match status" value="1"/>
</dbReference>
<dbReference type="SMART" id="SM00091">
    <property type="entry name" value="PAS"/>
    <property type="match status" value="1"/>
</dbReference>
<keyword evidence="5" id="KW-1185">Reference proteome</keyword>
<dbReference type="OrthoDB" id="118142at2"/>
<dbReference type="RefSeq" id="WP_073390035.1">
    <property type="nucleotide sequence ID" value="NZ_FQVU01000003.1"/>
</dbReference>
<dbReference type="InterPro" id="IPR052016">
    <property type="entry name" value="Bact_Sigma-Reg"/>
</dbReference>
<dbReference type="GO" id="GO:0016791">
    <property type="term" value="F:phosphatase activity"/>
    <property type="evidence" value="ECO:0007669"/>
    <property type="project" value="TreeGrafter"/>
</dbReference>
<name>A0A1M5KMB8_9ACTN</name>
<dbReference type="Pfam" id="PF07228">
    <property type="entry name" value="SpoIIE"/>
    <property type="match status" value="1"/>
</dbReference>
<feature type="domain" description="PAS" evidence="2">
    <location>
        <begin position="8"/>
        <end position="74"/>
    </location>
</feature>